<dbReference type="EMBL" id="LUTY01001554">
    <property type="protein sequence ID" value="OAD21550.1"/>
    <property type="molecule type" value="Genomic_DNA"/>
</dbReference>
<evidence type="ECO:0000313" key="2">
    <source>
        <dbReference type="EMBL" id="OAD21550.1"/>
    </source>
</evidence>
<feature type="signal peptide" evidence="1">
    <location>
        <begin position="1"/>
        <end position="22"/>
    </location>
</feature>
<comment type="caution">
    <text evidence="2">The sequence shown here is derived from an EMBL/GenBank/DDBJ whole genome shotgun (WGS) entry which is preliminary data.</text>
</comment>
<keyword evidence="1" id="KW-0732">Signal</keyword>
<dbReference type="Proteomes" id="UP000076962">
    <property type="component" value="Unassembled WGS sequence"/>
</dbReference>
<gene>
    <name evidence="2" type="ORF">THIOM_002676</name>
</gene>
<evidence type="ECO:0000313" key="3">
    <source>
        <dbReference type="Proteomes" id="UP000076962"/>
    </source>
</evidence>
<evidence type="ECO:0000256" key="1">
    <source>
        <dbReference type="SAM" id="SignalP"/>
    </source>
</evidence>
<protein>
    <submittedName>
        <fullName evidence="2">Secreted protein</fullName>
    </submittedName>
</protein>
<proteinExistence type="predicted"/>
<dbReference type="AlphaFoldDB" id="A0A176S0K1"/>
<feature type="non-terminal residue" evidence="2">
    <location>
        <position position="120"/>
    </location>
</feature>
<reference evidence="2 3" key="1">
    <citation type="submission" date="2016-05" db="EMBL/GenBank/DDBJ databases">
        <title>Single-cell genome of chain-forming Candidatus Thiomargarita nelsonii and comparison to other large sulfur-oxidizing bacteria.</title>
        <authorList>
            <person name="Winkel M."/>
            <person name="Salman V."/>
            <person name="Woyke T."/>
            <person name="Schulz-Vogt H."/>
            <person name="Richter M."/>
            <person name="Flood B."/>
            <person name="Bailey J."/>
            <person name="Amann R."/>
            <person name="Mussmann M."/>
        </authorList>
    </citation>
    <scope>NUCLEOTIDE SEQUENCE [LARGE SCALE GENOMIC DNA]</scope>
    <source>
        <strain evidence="2 3">THI036</strain>
    </source>
</reference>
<feature type="chain" id="PRO_5008048973" evidence="1">
    <location>
        <begin position="23"/>
        <end position="120"/>
    </location>
</feature>
<organism evidence="2 3">
    <name type="scientific">Candidatus Thiomargarita nelsonii</name>
    <dbReference type="NCBI Taxonomy" id="1003181"/>
    <lineage>
        <taxon>Bacteria</taxon>
        <taxon>Pseudomonadati</taxon>
        <taxon>Pseudomonadota</taxon>
        <taxon>Gammaproteobacteria</taxon>
        <taxon>Thiotrichales</taxon>
        <taxon>Thiotrichaceae</taxon>
        <taxon>Thiomargarita</taxon>
    </lineage>
</organism>
<name>A0A176S0K1_9GAMM</name>
<keyword evidence="3" id="KW-1185">Reference proteome</keyword>
<sequence>MKIKLYCVSAISGLCLSAGAFAGDGGVAGSVAINLDAGGNLLYASTAVAVGKTTAYAGAVSTASQGEAFAVGSGGVITLNSTAGSEVYVATIAEESVAGLAVGQDNSLDESINIDAAAGT</sequence>
<accession>A0A176S0K1</accession>